<gene>
    <name evidence="2" type="ORF">S12H4_14427</name>
</gene>
<sequence length="310" mass="35438">EDKGAIPKMIINGDETVVGFLKDINFSVFDWLNEEGETFDIINGADMVIIDSYLADLSFYKKISDRVKMPVYVDDNKRFKYPRGIVINGNIHAKEFDYPKEENINYLLGTRYIPLRKEFWDVSKRDVKENIENVIITFGSDDGKDMTPGVLKLLAENYPAITKNVVVGRDFQNVEAIKKVSDNKTNLIYYPDAEQMRDIMRKADIAISAGGQTLYELARVGVPTAVVAVAENQLNNIEGCKKAGFIEYIGRYNDKDLFENIGNLLERLYYKKRKTIDQIGRRFVDGQGARRVVKELLTQYVKLSGKDDEK</sequence>
<dbReference type="Gene3D" id="3.40.50.2000">
    <property type="entry name" value="Glycogen Phosphorylase B"/>
    <property type="match status" value="1"/>
</dbReference>
<feature type="domain" description="Glycosyl transferase family 28 C-terminal" evidence="1">
    <location>
        <begin position="165"/>
        <end position="266"/>
    </location>
</feature>
<dbReference type="AlphaFoldDB" id="X1RMX8"/>
<proteinExistence type="predicted"/>
<reference evidence="2" key="1">
    <citation type="journal article" date="2014" name="Front. Microbiol.">
        <title>High frequency of phylogenetically diverse reductive dehalogenase-homologous genes in deep subseafloor sedimentary metagenomes.</title>
        <authorList>
            <person name="Kawai M."/>
            <person name="Futagami T."/>
            <person name="Toyoda A."/>
            <person name="Takaki Y."/>
            <person name="Nishi S."/>
            <person name="Hori S."/>
            <person name="Arai W."/>
            <person name="Tsubouchi T."/>
            <person name="Morono Y."/>
            <person name="Uchiyama I."/>
            <person name="Ito T."/>
            <person name="Fujiyama A."/>
            <person name="Inagaki F."/>
            <person name="Takami H."/>
        </authorList>
    </citation>
    <scope>NUCLEOTIDE SEQUENCE</scope>
    <source>
        <strain evidence="2">Expedition CK06-06</strain>
    </source>
</reference>
<dbReference type="EMBL" id="BARW01006881">
    <property type="protein sequence ID" value="GAI81978.1"/>
    <property type="molecule type" value="Genomic_DNA"/>
</dbReference>
<evidence type="ECO:0000259" key="1">
    <source>
        <dbReference type="Pfam" id="PF04101"/>
    </source>
</evidence>
<comment type="caution">
    <text evidence="2">The sequence shown here is derived from an EMBL/GenBank/DDBJ whole genome shotgun (WGS) entry which is preliminary data.</text>
</comment>
<dbReference type="Gene3D" id="3.40.50.11190">
    <property type="match status" value="1"/>
</dbReference>
<dbReference type="Pfam" id="PF04101">
    <property type="entry name" value="Glyco_tran_28_C"/>
    <property type="match status" value="1"/>
</dbReference>
<name>X1RMX8_9ZZZZ</name>
<protein>
    <recommendedName>
        <fullName evidence="1">Glycosyl transferase family 28 C-terminal domain-containing protein</fullName>
    </recommendedName>
</protein>
<dbReference type="InterPro" id="IPR007235">
    <property type="entry name" value="Glyco_trans_28_C"/>
</dbReference>
<feature type="non-terminal residue" evidence="2">
    <location>
        <position position="1"/>
    </location>
</feature>
<evidence type="ECO:0000313" key="2">
    <source>
        <dbReference type="EMBL" id="GAI81978.1"/>
    </source>
</evidence>
<organism evidence="2">
    <name type="scientific">marine sediment metagenome</name>
    <dbReference type="NCBI Taxonomy" id="412755"/>
    <lineage>
        <taxon>unclassified sequences</taxon>
        <taxon>metagenomes</taxon>
        <taxon>ecological metagenomes</taxon>
    </lineage>
</organism>
<accession>X1RMX8</accession>
<dbReference type="SUPFAM" id="SSF53756">
    <property type="entry name" value="UDP-Glycosyltransferase/glycogen phosphorylase"/>
    <property type="match status" value="1"/>
</dbReference>
<dbReference type="GO" id="GO:0016758">
    <property type="term" value="F:hexosyltransferase activity"/>
    <property type="evidence" value="ECO:0007669"/>
    <property type="project" value="InterPro"/>
</dbReference>